<organism evidence="2 3">
    <name type="scientific">Mucuna pruriens</name>
    <name type="common">Velvet bean</name>
    <name type="synonym">Dolichos pruriens</name>
    <dbReference type="NCBI Taxonomy" id="157652"/>
    <lineage>
        <taxon>Eukaryota</taxon>
        <taxon>Viridiplantae</taxon>
        <taxon>Streptophyta</taxon>
        <taxon>Embryophyta</taxon>
        <taxon>Tracheophyta</taxon>
        <taxon>Spermatophyta</taxon>
        <taxon>Magnoliopsida</taxon>
        <taxon>eudicotyledons</taxon>
        <taxon>Gunneridae</taxon>
        <taxon>Pentapetalae</taxon>
        <taxon>rosids</taxon>
        <taxon>fabids</taxon>
        <taxon>Fabales</taxon>
        <taxon>Fabaceae</taxon>
        <taxon>Papilionoideae</taxon>
        <taxon>50 kb inversion clade</taxon>
        <taxon>NPAAA clade</taxon>
        <taxon>indigoferoid/millettioid clade</taxon>
        <taxon>Phaseoleae</taxon>
        <taxon>Mucuna</taxon>
    </lineage>
</organism>
<accession>A0A371HBV3</accession>
<keyword evidence="3" id="KW-1185">Reference proteome</keyword>
<comment type="caution">
    <text evidence="2">The sequence shown here is derived from an EMBL/GenBank/DDBJ whole genome shotgun (WGS) entry which is preliminary data.</text>
</comment>
<dbReference type="EMBL" id="QJKJ01003038">
    <property type="protein sequence ID" value="RDY00262.1"/>
    <property type="molecule type" value="Genomic_DNA"/>
</dbReference>
<evidence type="ECO:0000313" key="2">
    <source>
        <dbReference type="EMBL" id="RDY00262.1"/>
    </source>
</evidence>
<proteinExistence type="predicted"/>
<protein>
    <submittedName>
        <fullName evidence="2">Uncharacterized protein</fullName>
    </submittedName>
</protein>
<reference evidence="2" key="1">
    <citation type="submission" date="2018-05" db="EMBL/GenBank/DDBJ databases">
        <title>Draft genome of Mucuna pruriens seed.</title>
        <authorList>
            <person name="Nnadi N.E."/>
            <person name="Vos R."/>
            <person name="Hasami M.H."/>
            <person name="Devisetty U.K."/>
            <person name="Aguiy J.C."/>
        </authorList>
    </citation>
    <scope>NUCLEOTIDE SEQUENCE [LARGE SCALE GENOMIC DNA]</scope>
    <source>
        <strain evidence="2">JCA_2017</strain>
    </source>
</reference>
<dbReference type="Proteomes" id="UP000257109">
    <property type="component" value="Unassembled WGS sequence"/>
</dbReference>
<feature type="non-terminal residue" evidence="2">
    <location>
        <position position="1"/>
    </location>
</feature>
<evidence type="ECO:0000256" key="1">
    <source>
        <dbReference type="SAM" id="MobiDB-lite"/>
    </source>
</evidence>
<gene>
    <name evidence="2" type="ORF">CR513_16578</name>
</gene>
<name>A0A371HBV3_MUCPR</name>
<dbReference type="AlphaFoldDB" id="A0A371HBV3"/>
<feature type="region of interest" description="Disordered" evidence="1">
    <location>
        <begin position="102"/>
        <end position="150"/>
    </location>
</feature>
<sequence length="150" mass="16932">MATHVEAAQDVQEEARFWKDRFIKLDWIVNQAIKSIPKNLRMAELWEKMAQMFQILTQTNVVVTTLVNTNAVRYAHNGYACNVRDLPYGMLQGWNIENATNEEQEQKKAVNNGPMFNASSGAGPNPKEYSGSQHQTSGNPPPFVVHRQAS</sequence>
<evidence type="ECO:0000313" key="3">
    <source>
        <dbReference type="Proteomes" id="UP000257109"/>
    </source>
</evidence>